<feature type="non-terminal residue" evidence="1">
    <location>
        <position position="89"/>
    </location>
</feature>
<dbReference type="EMBL" id="BARS01018260">
    <property type="protein sequence ID" value="GAF92468.1"/>
    <property type="molecule type" value="Genomic_DNA"/>
</dbReference>
<comment type="caution">
    <text evidence="1">The sequence shown here is derived from an EMBL/GenBank/DDBJ whole genome shotgun (WGS) entry which is preliminary data.</text>
</comment>
<sequence>MKRYSLFTVVLGVWLAACGVAGAQQSIGGTIFVNGVPVDTGADGVGCTNLFTGAGTTGLVTSAIGDAGGFLRADGLWGTPAVVTNVFGG</sequence>
<dbReference type="PROSITE" id="PS51257">
    <property type="entry name" value="PROKAR_LIPOPROTEIN"/>
    <property type="match status" value="1"/>
</dbReference>
<proteinExistence type="predicted"/>
<dbReference type="AlphaFoldDB" id="X0TG15"/>
<protein>
    <submittedName>
        <fullName evidence="1">Uncharacterized protein</fullName>
    </submittedName>
</protein>
<name>X0TG15_9ZZZZ</name>
<gene>
    <name evidence="1" type="ORF">S01H1_29729</name>
</gene>
<evidence type="ECO:0000313" key="1">
    <source>
        <dbReference type="EMBL" id="GAF92468.1"/>
    </source>
</evidence>
<reference evidence="1" key="1">
    <citation type="journal article" date="2014" name="Front. Microbiol.">
        <title>High frequency of phylogenetically diverse reductive dehalogenase-homologous genes in deep subseafloor sedimentary metagenomes.</title>
        <authorList>
            <person name="Kawai M."/>
            <person name="Futagami T."/>
            <person name="Toyoda A."/>
            <person name="Takaki Y."/>
            <person name="Nishi S."/>
            <person name="Hori S."/>
            <person name="Arai W."/>
            <person name="Tsubouchi T."/>
            <person name="Morono Y."/>
            <person name="Uchiyama I."/>
            <person name="Ito T."/>
            <person name="Fujiyama A."/>
            <person name="Inagaki F."/>
            <person name="Takami H."/>
        </authorList>
    </citation>
    <scope>NUCLEOTIDE SEQUENCE</scope>
    <source>
        <strain evidence="1">Expedition CK06-06</strain>
    </source>
</reference>
<organism evidence="1">
    <name type="scientific">marine sediment metagenome</name>
    <dbReference type="NCBI Taxonomy" id="412755"/>
    <lineage>
        <taxon>unclassified sequences</taxon>
        <taxon>metagenomes</taxon>
        <taxon>ecological metagenomes</taxon>
    </lineage>
</organism>
<accession>X0TG15</accession>